<dbReference type="HOGENOM" id="CLU_001867_1_0_1"/>
<dbReference type="GO" id="GO:0005634">
    <property type="term" value="C:nucleus"/>
    <property type="evidence" value="ECO:0007669"/>
    <property type="project" value="UniProtKB-SubCell"/>
</dbReference>
<keyword evidence="6 10" id="KW-0498">Mitosis</keyword>
<evidence type="ECO:0000256" key="9">
    <source>
        <dbReference type="ARBA" id="ARBA00023306"/>
    </source>
</evidence>
<sequence>MDFNLTSYFNAFDVDKDYQIDFSDVNSKLESVTESLANNPESLNFNHELLEDLIELVHGFRSLEQKQCHQVAYLITSSFNTVGQSFHSSIESGDFVDNIANIKSTLEKYGYLMFVLLKYLGKEDFSEVGEARSQKSVPRETMAKWKSNCTEVENGILCIITILNVDLGKVFVTTPERNGYIELFSRPIVNLMESPERMKLIPIRELLFKALSIAVTKHGHGVMLQNSIIQCLTYYAHLPPYMAELLNMLNVKYNYMQLSEEVLREIAQTHFSGNDTSGPKAVSKFLIRFSELNPRIILRQMTSVAQLLDNSNQTLRCAVVEACGNIVVDMIRSNNNSDSAEDEEANNYNQQIDKLLNLLEDRFLDQSPFARAKAFQALTKVAELRVKLAQRRQKLMILAVRSLDDRSVLVRRNVMKLMSKLILNHPFQGSQGSQLELKFWKQKLSLAEAEMMKYIPAKLSEKEPSVDEEEDGDNDDDNDEEMVESEEQQEKVAETSILEAELPDKAVLARVKLSVDYFKDAVDFIESVQHGTDIVSRLLFSKNRGEAIDSMDFLVLADAYGIENAQIGIRKMPHLVWVKGTSDEGKTVPDHLVDCYKSLFLIAPSSASNIEKATYIAKNLIGLTFNASVADLASLEKLLGLMYSKLMINFEVVNALWHIYSIKDDSEDMKKQRRGAIIILGMLALEENHISIKGIDALLSVGLGDKGREDLLLCRYTCIALQRAIPVPGKSITPVRLPREEEAMTKLKEILIDYNDKPEWFSVAEQAIAAIYQVSSQRDQICSQIIKEKTTAVFKPSQEQNQAIALSQLLFIVGHVAMKTVVYLEKLEAQFKKKKHDATTKSGAANSTGNATPNGQDDGEGDNELEMIGGTSEDDFADAVFHVKERGLLYERASLLSKFGPLVKEIVSNPDKFKNEILQRSAVLCLAKLMCVSSIYCDENLPLLLHIMENSDDPIIRCNCVLGLGDMAVCFNNIVDENTDFIYNRLSDDNIMVQRTCLMTITFLILAGQVKVKGKLSSMAKCLENPDQGISDMCRLFFTELASKDNAIYNGFIDIFSGLSNDESLDKDQLKRIIRFLIGFIDKEKHQKQLAEKLLARLPKCHSETQWKDVAFVLNTIPYKNEAITAALTEGFTMVSAKQ</sequence>
<feature type="compositionally biased region" description="Acidic residues" evidence="11">
    <location>
        <begin position="466"/>
        <end position="487"/>
    </location>
</feature>
<dbReference type="OMA" id="CPLEKLW"/>
<evidence type="ECO:0000256" key="5">
    <source>
        <dbReference type="ARBA" id="ARBA00022618"/>
    </source>
</evidence>
<feature type="domain" description="Condensin complex subunit 1 C-terminal" evidence="12">
    <location>
        <begin position="955"/>
        <end position="1115"/>
    </location>
</feature>
<protein>
    <recommendedName>
        <fullName evidence="10">Condensin complex subunit 1</fullName>
    </recommendedName>
</protein>
<dbReference type="AlphaFoldDB" id="M3ILB2"/>
<dbReference type="InterPro" id="IPR024324">
    <property type="entry name" value="Condensin_cplx_su1_N"/>
</dbReference>
<dbReference type="InterPro" id="IPR011989">
    <property type="entry name" value="ARM-like"/>
</dbReference>
<dbReference type="GO" id="GO:0042393">
    <property type="term" value="F:histone binding"/>
    <property type="evidence" value="ECO:0007669"/>
    <property type="project" value="TreeGrafter"/>
</dbReference>
<dbReference type="eggNOG" id="KOG0414">
    <property type="taxonomic scope" value="Eukaryota"/>
</dbReference>
<evidence type="ECO:0000256" key="10">
    <source>
        <dbReference type="PIRNR" id="PIRNR017127"/>
    </source>
</evidence>
<dbReference type="Proteomes" id="UP000011777">
    <property type="component" value="Unassembled WGS sequence"/>
</dbReference>
<feature type="compositionally biased region" description="Polar residues" evidence="11">
    <location>
        <begin position="840"/>
        <end position="855"/>
    </location>
</feature>
<dbReference type="GO" id="GO:0010032">
    <property type="term" value="P:meiotic chromosome condensation"/>
    <property type="evidence" value="ECO:0007669"/>
    <property type="project" value="TreeGrafter"/>
</dbReference>
<dbReference type="PANTHER" id="PTHR14222:SF2">
    <property type="entry name" value="CONDENSIN COMPLEX SUBUNIT 1"/>
    <property type="match status" value="1"/>
</dbReference>
<evidence type="ECO:0000256" key="1">
    <source>
        <dbReference type="ARBA" id="ARBA00004123"/>
    </source>
</evidence>
<dbReference type="OrthoDB" id="436262at2759"/>
<keyword evidence="9 10" id="KW-0131">Cell cycle</keyword>
<dbReference type="GO" id="GO:0000796">
    <property type="term" value="C:condensin complex"/>
    <property type="evidence" value="ECO:0007669"/>
    <property type="project" value="TreeGrafter"/>
</dbReference>
<dbReference type="FunFam" id="1.25.10.10:FF:000272">
    <property type="entry name" value="Condensin complex subunit 1"/>
    <property type="match status" value="1"/>
</dbReference>
<feature type="region of interest" description="Disordered" evidence="11">
    <location>
        <begin position="835"/>
        <end position="868"/>
    </location>
</feature>
<evidence type="ECO:0000256" key="3">
    <source>
        <dbReference type="ARBA" id="ARBA00009606"/>
    </source>
</evidence>
<comment type="caution">
    <text evidence="14">The sequence shown here is derived from an EMBL/GenBank/DDBJ whole genome shotgun (WGS) entry which is preliminary data.</text>
</comment>
<evidence type="ECO:0000259" key="13">
    <source>
        <dbReference type="Pfam" id="PF12922"/>
    </source>
</evidence>
<evidence type="ECO:0000256" key="7">
    <source>
        <dbReference type="ARBA" id="ARBA00023067"/>
    </source>
</evidence>
<comment type="function">
    <text evidence="10">Regulatory subunit of the condensin complex, a complex required for conversion of interphase chromatin into mitotic-like condense chromosomes. The condensin complex probably introduces positive supercoils into relaxed DNA in the presence of type I topoisomerases and converts nicked DNA into positive knotted forms in the presence of type II topoisomerases.</text>
</comment>
<dbReference type="PANTHER" id="PTHR14222">
    <property type="entry name" value="CONDENSIN"/>
    <property type="match status" value="1"/>
</dbReference>
<dbReference type="GO" id="GO:0007076">
    <property type="term" value="P:mitotic chromosome condensation"/>
    <property type="evidence" value="ECO:0007669"/>
    <property type="project" value="InterPro"/>
</dbReference>
<keyword evidence="15" id="KW-1185">Reference proteome</keyword>
<feature type="region of interest" description="Disordered" evidence="11">
    <location>
        <begin position="458"/>
        <end position="495"/>
    </location>
</feature>
<dbReference type="Pfam" id="PF12922">
    <property type="entry name" value="Cnd1_N"/>
    <property type="match status" value="1"/>
</dbReference>
<keyword evidence="4" id="KW-0158">Chromosome</keyword>
<dbReference type="GO" id="GO:0051301">
    <property type="term" value="P:cell division"/>
    <property type="evidence" value="ECO:0007669"/>
    <property type="project" value="UniProtKB-KW"/>
</dbReference>
<dbReference type="PIRSF" id="PIRSF017127">
    <property type="entry name" value="Condensin_D2"/>
    <property type="match status" value="1"/>
</dbReference>
<dbReference type="STRING" id="1245528.M3ILB2"/>
<comment type="similarity">
    <text evidence="3 10">Belongs to the CND1 (condensin subunit 1) family.</text>
</comment>
<evidence type="ECO:0000256" key="8">
    <source>
        <dbReference type="ARBA" id="ARBA00023242"/>
    </source>
</evidence>
<comment type="subcellular location">
    <subcellularLocation>
        <location evidence="2">Chromosome</location>
    </subcellularLocation>
    <subcellularLocation>
        <location evidence="1">Nucleus</location>
    </subcellularLocation>
</comment>
<feature type="domain" description="Condensin complex subunit 1 N-terminal" evidence="13">
    <location>
        <begin position="66"/>
        <end position="222"/>
    </location>
</feature>
<gene>
    <name evidence="14" type="ORF">G210_2559</name>
</gene>
<dbReference type="EMBL" id="AOGT01001704">
    <property type="protein sequence ID" value="EMG47146.1"/>
    <property type="molecule type" value="Genomic_DNA"/>
</dbReference>
<dbReference type="Pfam" id="PF12717">
    <property type="entry name" value="Cnd1"/>
    <property type="match status" value="1"/>
</dbReference>
<dbReference type="InterPro" id="IPR032682">
    <property type="entry name" value="Cnd1_C"/>
</dbReference>
<evidence type="ECO:0000313" key="14">
    <source>
        <dbReference type="EMBL" id="EMG47146.1"/>
    </source>
</evidence>
<evidence type="ECO:0000256" key="11">
    <source>
        <dbReference type="SAM" id="MobiDB-lite"/>
    </source>
</evidence>
<evidence type="ECO:0000256" key="4">
    <source>
        <dbReference type="ARBA" id="ARBA00022454"/>
    </source>
</evidence>
<dbReference type="InterPro" id="IPR016024">
    <property type="entry name" value="ARM-type_fold"/>
</dbReference>
<evidence type="ECO:0000313" key="15">
    <source>
        <dbReference type="Proteomes" id="UP000011777"/>
    </source>
</evidence>
<keyword evidence="5 10" id="KW-0132">Cell division</keyword>
<evidence type="ECO:0000259" key="12">
    <source>
        <dbReference type="Pfam" id="PF12717"/>
    </source>
</evidence>
<proteinExistence type="inferred from homology"/>
<dbReference type="InterPro" id="IPR007673">
    <property type="entry name" value="Condensin_cplx_su1"/>
</dbReference>
<evidence type="ECO:0000256" key="2">
    <source>
        <dbReference type="ARBA" id="ARBA00004286"/>
    </source>
</evidence>
<keyword evidence="7 10" id="KW-0226">DNA condensation</keyword>
<dbReference type="SUPFAM" id="SSF48371">
    <property type="entry name" value="ARM repeat"/>
    <property type="match status" value="1"/>
</dbReference>
<keyword evidence="8" id="KW-0539">Nucleus</keyword>
<reference evidence="14 15" key="1">
    <citation type="submission" date="2013-02" db="EMBL/GenBank/DDBJ databases">
        <title>Genome sequence of Candida maltosa Xu316, a potential industrial strain for xylitol and ethanol production.</title>
        <authorList>
            <person name="Yu J."/>
            <person name="Wang Q."/>
            <person name="Geng X."/>
            <person name="Bao W."/>
            <person name="He P."/>
            <person name="Cai J."/>
        </authorList>
    </citation>
    <scope>NUCLEOTIDE SEQUENCE [LARGE SCALE GENOMIC DNA]</scope>
    <source>
        <strain evidence="15">Xu316</strain>
    </source>
</reference>
<dbReference type="InterPro" id="IPR026971">
    <property type="entry name" value="CND1/NCAPD3"/>
</dbReference>
<name>M3ILB2_CANMX</name>
<evidence type="ECO:0000256" key="6">
    <source>
        <dbReference type="ARBA" id="ARBA00022776"/>
    </source>
</evidence>
<accession>M3ILB2</accession>
<dbReference type="Gene3D" id="1.25.10.10">
    <property type="entry name" value="Leucine-rich Repeat Variant"/>
    <property type="match status" value="2"/>
</dbReference>
<dbReference type="GO" id="GO:0000779">
    <property type="term" value="C:condensed chromosome, centromeric region"/>
    <property type="evidence" value="ECO:0007669"/>
    <property type="project" value="TreeGrafter"/>
</dbReference>
<organism evidence="14 15">
    <name type="scientific">Candida maltosa (strain Xu316)</name>
    <name type="common">Yeast</name>
    <dbReference type="NCBI Taxonomy" id="1245528"/>
    <lineage>
        <taxon>Eukaryota</taxon>
        <taxon>Fungi</taxon>
        <taxon>Dikarya</taxon>
        <taxon>Ascomycota</taxon>
        <taxon>Saccharomycotina</taxon>
        <taxon>Pichiomycetes</taxon>
        <taxon>Debaryomycetaceae</taxon>
        <taxon>Candida/Lodderomyces clade</taxon>
        <taxon>Candida</taxon>
    </lineage>
</organism>